<evidence type="ECO:0000256" key="4">
    <source>
        <dbReference type="SAM" id="MobiDB-lite"/>
    </source>
</evidence>
<evidence type="ECO:0000313" key="6">
    <source>
        <dbReference type="EMBL" id="KAK4522722.1"/>
    </source>
</evidence>
<keyword evidence="3" id="KW-0648">Protein biosynthesis</keyword>
<accession>A0AAV9I3Q1</accession>
<evidence type="ECO:0000259" key="5">
    <source>
        <dbReference type="PROSITE" id="PS00745"/>
    </source>
</evidence>
<dbReference type="Gene3D" id="3.30.70.1660">
    <property type="match status" value="1"/>
</dbReference>
<dbReference type="GO" id="GO:0003747">
    <property type="term" value="F:translation release factor activity"/>
    <property type="evidence" value="ECO:0007669"/>
    <property type="project" value="InterPro"/>
</dbReference>
<dbReference type="Gene3D" id="3.30.160.20">
    <property type="match status" value="1"/>
</dbReference>
<protein>
    <recommendedName>
        <fullName evidence="5">Prokaryotic-type class I peptide chain release factors domain-containing protein</fullName>
    </recommendedName>
</protein>
<keyword evidence="2" id="KW-0488">Methylation</keyword>
<gene>
    <name evidence="6" type="ORF">GAYE_PCTG14G0612</name>
</gene>
<dbReference type="SMART" id="SM00937">
    <property type="entry name" value="PCRF"/>
    <property type="match status" value="1"/>
</dbReference>
<feature type="region of interest" description="Disordered" evidence="4">
    <location>
        <begin position="344"/>
        <end position="364"/>
    </location>
</feature>
<evidence type="ECO:0000313" key="7">
    <source>
        <dbReference type="Proteomes" id="UP001300502"/>
    </source>
</evidence>
<dbReference type="SUPFAM" id="SSF75620">
    <property type="entry name" value="Release factor"/>
    <property type="match status" value="1"/>
</dbReference>
<evidence type="ECO:0000256" key="2">
    <source>
        <dbReference type="ARBA" id="ARBA00022481"/>
    </source>
</evidence>
<dbReference type="PANTHER" id="PTHR43804">
    <property type="entry name" value="LD18447P"/>
    <property type="match status" value="1"/>
</dbReference>
<name>A0AAV9I3Q1_9RHOD</name>
<evidence type="ECO:0000256" key="1">
    <source>
        <dbReference type="ARBA" id="ARBA00010835"/>
    </source>
</evidence>
<dbReference type="Pfam" id="PF00472">
    <property type="entry name" value="RF-1"/>
    <property type="match status" value="1"/>
</dbReference>
<dbReference type="Proteomes" id="UP001300502">
    <property type="component" value="Unassembled WGS sequence"/>
</dbReference>
<dbReference type="InterPro" id="IPR050057">
    <property type="entry name" value="Prokaryotic/Mito_RF"/>
</dbReference>
<dbReference type="GO" id="GO:0005737">
    <property type="term" value="C:cytoplasm"/>
    <property type="evidence" value="ECO:0007669"/>
    <property type="project" value="UniProtKB-ARBA"/>
</dbReference>
<keyword evidence="7" id="KW-1185">Reference proteome</keyword>
<comment type="caution">
    <text evidence="6">The sequence shown here is derived from an EMBL/GenBank/DDBJ whole genome shotgun (WGS) entry which is preliminary data.</text>
</comment>
<dbReference type="EMBL" id="JANCYU010000007">
    <property type="protein sequence ID" value="KAK4522722.1"/>
    <property type="molecule type" value="Genomic_DNA"/>
</dbReference>
<reference evidence="6 7" key="1">
    <citation type="submission" date="2022-07" db="EMBL/GenBank/DDBJ databases">
        <title>Genome-wide signatures of adaptation to extreme environments.</title>
        <authorList>
            <person name="Cho C.H."/>
            <person name="Yoon H.S."/>
        </authorList>
    </citation>
    <scope>NUCLEOTIDE SEQUENCE [LARGE SCALE GENOMIC DNA]</scope>
    <source>
        <strain evidence="6 7">108.79 E11</strain>
    </source>
</reference>
<dbReference type="InterPro" id="IPR005139">
    <property type="entry name" value="PCRF"/>
</dbReference>
<organism evidence="6 7">
    <name type="scientific">Galdieria yellowstonensis</name>
    <dbReference type="NCBI Taxonomy" id="3028027"/>
    <lineage>
        <taxon>Eukaryota</taxon>
        <taxon>Rhodophyta</taxon>
        <taxon>Bangiophyceae</taxon>
        <taxon>Galdieriales</taxon>
        <taxon>Galdieriaceae</taxon>
        <taxon>Galdieria</taxon>
    </lineage>
</organism>
<sequence length="435" mass="50257">MTTSRRLWTTIVRRSSLLSTFINQQNRLKANFCRISKCFACKQQLSTHVESENGDSLWLQLAERLSEQHQKLLETNNREFREKLHSTFPFLSLVRQRQILREDLEAASALKNEQAGLNKDSENVMKVEEEHIMSKLRETEQKIVECCLELIEKQQEPYLDKVQETLVEIRAAAGGEESALFVRDLWSMYEKFCTRKGWNFDILELNKTEQNGYREVVVLVKAREAYNIIRKEAGVHRVQRIPRTESSGRIHSSTVSVAVLPGQLLELDSEASSFVDESQLKFEYFRAGGAGGQHVNKTESAVRVRHIPSGITATCQEERSQFANKKRAVSVLIARISAREREKKRLELSSQRKEQTQNGERNERIRTYNYLQSRVTDHRSGFSVQGAGFEDLLNGGESLEQMIVSVCERNRQDLVRRVWKMEAPMDILWNGFSLK</sequence>
<proteinExistence type="inferred from homology"/>
<feature type="domain" description="Prokaryotic-type class I peptide chain release factors" evidence="5">
    <location>
        <begin position="286"/>
        <end position="302"/>
    </location>
</feature>
<dbReference type="InterPro" id="IPR045853">
    <property type="entry name" value="Pep_chain_release_fac_I_sf"/>
</dbReference>
<dbReference type="PANTHER" id="PTHR43804:SF7">
    <property type="entry name" value="LD18447P"/>
    <property type="match status" value="1"/>
</dbReference>
<dbReference type="PROSITE" id="PS00745">
    <property type="entry name" value="RF_PROK_I"/>
    <property type="match status" value="1"/>
</dbReference>
<dbReference type="InterPro" id="IPR000352">
    <property type="entry name" value="Pep_chain_release_fac_I"/>
</dbReference>
<comment type="similarity">
    <text evidence="1">Belongs to the prokaryotic/mitochondrial release factor family.</text>
</comment>
<evidence type="ECO:0000256" key="3">
    <source>
        <dbReference type="ARBA" id="ARBA00022917"/>
    </source>
</evidence>
<dbReference type="AlphaFoldDB" id="A0AAV9I3Q1"/>
<dbReference type="Pfam" id="PF03462">
    <property type="entry name" value="PCRF"/>
    <property type="match status" value="1"/>
</dbReference>